<dbReference type="AlphaFoldDB" id="A0A382CWU5"/>
<dbReference type="EMBL" id="UINC01036387">
    <property type="protein sequence ID" value="SVB30274.1"/>
    <property type="molecule type" value="Genomic_DNA"/>
</dbReference>
<evidence type="ECO:0008006" key="2">
    <source>
        <dbReference type="Google" id="ProtNLM"/>
    </source>
</evidence>
<accession>A0A382CWU5</accession>
<proteinExistence type="predicted"/>
<dbReference type="InterPro" id="IPR019619">
    <property type="entry name" value="DUF2490"/>
</dbReference>
<organism evidence="1">
    <name type="scientific">marine metagenome</name>
    <dbReference type="NCBI Taxonomy" id="408172"/>
    <lineage>
        <taxon>unclassified sequences</taxon>
        <taxon>metagenomes</taxon>
        <taxon>ecological metagenomes</taxon>
    </lineage>
</organism>
<protein>
    <recommendedName>
        <fullName evidence="2">DUF2490 domain-containing protein</fullName>
    </recommendedName>
</protein>
<sequence length="206" mass="24384">MLMIKKYILWGLILFPLLGQGIDHSEKIVIKKNLLGLNLSGETDYRTNKTGLFYRHYDFGVTFLLAKTWSAAIQYRNVYVQKDGEWVLEKRPHAQIQKTINTDLLKWTIKSRQEYRIRNGRDEAMRNRIRIKGISNKTFYNLKPYFGNEFFYDMEKNSYNKNRFTFGIDFPRGKLGAPTIYYKYDVSLSDEKWVTAFAGLVFQITL</sequence>
<gene>
    <name evidence="1" type="ORF">METZ01_LOCUS183128</name>
</gene>
<evidence type="ECO:0000313" key="1">
    <source>
        <dbReference type="EMBL" id="SVB30274.1"/>
    </source>
</evidence>
<name>A0A382CWU5_9ZZZZ</name>
<reference evidence="1" key="1">
    <citation type="submission" date="2018-05" db="EMBL/GenBank/DDBJ databases">
        <authorList>
            <person name="Lanie J.A."/>
            <person name="Ng W.-L."/>
            <person name="Kazmierczak K.M."/>
            <person name="Andrzejewski T.M."/>
            <person name="Davidsen T.M."/>
            <person name="Wayne K.J."/>
            <person name="Tettelin H."/>
            <person name="Glass J.I."/>
            <person name="Rusch D."/>
            <person name="Podicherti R."/>
            <person name="Tsui H.-C.T."/>
            <person name="Winkler M.E."/>
        </authorList>
    </citation>
    <scope>NUCLEOTIDE SEQUENCE</scope>
</reference>
<dbReference type="Pfam" id="PF10677">
    <property type="entry name" value="DUF2490"/>
    <property type="match status" value="1"/>
</dbReference>